<organism evidence="2 3">
    <name type="scientific">candidate division CSSED10-310 bacterium</name>
    <dbReference type="NCBI Taxonomy" id="2855610"/>
    <lineage>
        <taxon>Bacteria</taxon>
        <taxon>Bacteria division CSSED10-310</taxon>
    </lineage>
</organism>
<evidence type="ECO:0000313" key="3">
    <source>
        <dbReference type="Proteomes" id="UP001594351"/>
    </source>
</evidence>
<dbReference type="Gene3D" id="3.30.70.100">
    <property type="match status" value="1"/>
</dbReference>
<dbReference type="PROSITE" id="PS50925">
    <property type="entry name" value="BLUF"/>
    <property type="match status" value="1"/>
</dbReference>
<dbReference type="SMART" id="SM01034">
    <property type="entry name" value="BLUF"/>
    <property type="match status" value="1"/>
</dbReference>
<protein>
    <submittedName>
        <fullName evidence="2">BLUF domain-containing protein</fullName>
    </submittedName>
</protein>
<accession>A0ABV6Z2Y3</accession>
<gene>
    <name evidence="2" type="ORF">ACFL27_21590</name>
</gene>
<keyword evidence="3" id="KW-1185">Reference proteome</keyword>
<dbReference type="InterPro" id="IPR007024">
    <property type="entry name" value="BLUF_domain"/>
</dbReference>
<dbReference type="InterPro" id="IPR036046">
    <property type="entry name" value="Acylphosphatase-like_dom_sf"/>
</dbReference>
<dbReference type="EMBL" id="JBHPBY010000368">
    <property type="protein sequence ID" value="MFC1852799.1"/>
    <property type="molecule type" value="Genomic_DNA"/>
</dbReference>
<evidence type="ECO:0000259" key="1">
    <source>
        <dbReference type="PROSITE" id="PS50925"/>
    </source>
</evidence>
<dbReference type="SUPFAM" id="SSF54975">
    <property type="entry name" value="Acylphosphatase/BLUF domain-like"/>
    <property type="match status" value="1"/>
</dbReference>
<reference evidence="2 3" key="1">
    <citation type="submission" date="2024-09" db="EMBL/GenBank/DDBJ databases">
        <title>Laminarin stimulates single cell rates of sulfate reduction while oxygen inhibits transcriptomic activity in coastal marine sediment.</title>
        <authorList>
            <person name="Lindsay M."/>
            <person name="Orcutt B."/>
            <person name="Emerson D."/>
            <person name="Stepanauskas R."/>
            <person name="D'Angelo T."/>
        </authorList>
    </citation>
    <scope>NUCLEOTIDE SEQUENCE [LARGE SCALE GENOMIC DNA]</scope>
    <source>
        <strain evidence="2">SAG AM-311-K15</strain>
    </source>
</reference>
<feature type="domain" description="BLUF" evidence="1">
    <location>
        <begin position="1"/>
        <end position="93"/>
    </location>
</feature>
<name>A0ABV6Z2Y3_UNCC1</name>
<sequence length="144" mass="16550">MKRIKYISRFSKLMSSGEIHALVKQAMISNKENKITGILMASGGLFFQVIEGPKENIDLLYSAILEDKRHKDVLVLSIEENLKSRLFPDWSMKKIDLDKAADVRTEPLKVILETIFQQRKILDDLTNALERTSWHEMVDEGCAE</sequence>
<comment type="caution">
    <text evidence="2">The sequence shown here is derived from an EMBL/GenBank/DDBJ whole genome shotgun (WGS) entry which is preliminary data.</text>
</comment>
<evidence type="ECO:0000313" key="2">
    <source>
        <dbReference type="EMBL" id="MFC1852799.1"/>
    </source>
</evidence>
<proteinExistence type="predicted"/>
<dbReference type="Pfam" id="PF04940">
    <property type="entry name" value="BLUF"/>
    <property type="match status" value="1"/>
</dbReference>
<dbReference type="Proteomes" id="UP001594351">
    <property type="component" value="Unassembled WGS sequence"/>
</dbReference>